<reference evidence="2" key="1">
    <citation type="journal article" date="2022" name="bioRxiv">
        <title>Sequencing and chromosome-scale assembly of the giantPleurodeles waltlgenome.</title>
        <authorList>
            <person name="Brown T."/>
            <person name="Elewa A."/>
            <person name="Iarovenko S."/>
            <person name="Subramanian E."/>
            <person name="Araus A.J."/>
            <person name="Petzold A."/>
            <person name="Susuki M."/>
            <person name="Suzuki K.-i.T."/>
            <person name="Hayashi T."/>
            <person name="Toyoda A."/>
            <person name="Oliveira C."/>
            <person name="Osipova E."/>
            <person name="Leigh N.D."/>
            <person name="Simon A."/>
            <person name="Yun M.H."/>
        </authorList>
    </citation>
    <scope>NUCLEOTIDE SEQUENCE</scope>
    <source>
        <strain evidence="2">20211129_DDA</strain>
        <tissue evidence="2">Liver</tissue>
    </source>
</reference>
<protein>
    <submittedName>
        <fullName evidence="2">Uncharacterized protein</fullName>
    </submittedName>
</protein>
<proteinExistence type="predicted"/>
<feature type="region of interest" description="Disordered" evidence="1">
    <location>
        <begin position="47"/>
        <end position="86"/>
    </location>
</feature>
<feature type="compositionally biased region" description="Basic residues" evidence="1">
    <location>
        <begin position="55"/>
        <end position="64"/>
    </location>
</feature>
<evidence type="ECO:0000313" key="3">
    <source>
        <dbReference type="Proteomes" id="UP001066276"/>
    </source>
</evidence>
<evidence type="ECO:0000313" key="2">
    <source>
        <dbReference type="EMBL" id="KAJ1214015.1"/>
    </source>
</evidence>
<sequence>MPLIGLAVMVRRVKGFYKRWIFGAQPCAVLRLCGTARAPPACLHAWTAPPPPTTGRKRRPRGRRPLWPSREASEVSSRRPQGLSPVSQIPRHLCSRLARSFSPLAGSDFVSTPPLTVAQGPWSLAPRVVTLPVPAFGLRACPRSHGTAPQGHPGYVQSRRGGSDGRTFGAYRFLGN</sequence>
<name>A0AAV7WMK1_PLEWA</name>
<dbReference type="EMBL" id="JANPWB010000001">
    <property type="protein sequence ID" value="KAJ1214015.1"/>
    <property type="molecule type" value="Genomic_DNA"/>
</dbReference>
<gene>
    <name evidence="2" type="ORF">NDU88_001643</name>
</gene>
<dbReference type="AlphaFoldDB" id="A0AAV7WMK1"/>
<keyword evidence="3" id="KW-1185">Reference proteome</keyword>
<comment type="caution">
    <text evidence="2">The sequence shown here is derived from an EMBL/GenBank/DDBJ whole genome shotgun (WGS) entry which is preliminary data.</text>
</comment>
<accession>A0AAV7WMK1</accession>
<dbReference type="Proteomes" id="UP001066276">
    <property type="component" value="Chromosome 1_1"/>
</dbReference>
<organism evidence="2 3">
    <name type="scientific">Pleurodeles waltl</name>
    <name type="common">Iberian ribbed newt</name>
    <dbReference type="NCBI Taxonomy" id="8319"/>
    <lineage>
        <taxon>Eukaryota</taxon>
        <taxon>Metazoa</taxon>
        <taxon>Chordata</taxon>
        <taxon>Craniata</taxon>
        <taxon>Vertebrata</taxon>
        <taxon>Euteleostomi</taxon>
        <taxon>Amphibia</taxon>
        <taxon>Batrachia</taxon>
        <taxon>Caudata</taxon>
        <taxon>Salamandroidea</taxon>
        <taxon>Salamandridae</taxon>
        <taxon>Pleurodelinae</taxon>
        <taxon>Pleurodeles</taxon>
    </lineage>
</organism>
<evidence type="ECO:0000256" key="1">
    <source>
        <dbReference type="SAM" id="MobiDB-lite"/>
    </source>
</evidence>